<protein>
    <submittedName>
        <fullName evidence="2">Uncharacterized protein</fullName>
    </submittedName>
</protein>
<dbReference type="AlphaFoldDB" id="A0AAE1ML32"/>
<dbReference type="EMBL" id="JAWXYG010000006">
    <property type="protein sequence ID" value="KAK4269379.1"/>
    <property type="molecule type" value="Genomic_DNA"/>
</dbReference>
<sequence length="172" mass="18286">MESAKEDTGLLHQILPPRLEDAGLEECALPAESIKEAFFKAAFAVTSRAASVLSADDEDYDATCVKDPWPTAKDASDVIIGIEPESEAGGPCAIDKGCETGVDEVKIAGDEADEEEITDKVIVGEEGDKLGKEGKDCVDGLKGLDIEDDAKTIDDENKENEGKRPTLVEGFV</sequence>
<keyword evidence="3" id="KW-1185">Reference proteome</keyword>
<accession>A0AAE1ML32</accession>
<organism evidence="2 3">
    <name type="scientific">Acacia crassicarpa</name>
    <name type="common">northern wattle</name>
    <dbReference type="NCBI Taxonomy" id="499986"/>
    <lineage>
        <taxon>Eukaryota</taxon>
        <taxon>Viridiplantae</taxon>
        <taxon>Streptophyta</taxon>
        <taxon>Embryophyta</taxon>
        <taxon>Tracheophyta</taxon>
        <taxon>Spermatophyta</taxon>
        <taxon>Magnoliopsida</taxon>
        <taxon>eudicotyledons</taxon>
        <taxon>Gunneridae</taxon>
        <taxon>Pentapetalae</taxon>
        <taxon>rosids</taxon>
        <taxon>fabids</taxon>
        <taxon>Fabales</taxon>
        <taxon>Fabaceae</taxon>
        <taxon>Caesalpinioideae</taxon>
        <taxon>mimosoid clade</taxon>
        <taxon>Acacieae</taxon>
        <taxon>Acacia</taxon>
    </lineage>
</organism>
<dbReference type="PANTHER" id="PTHR36713">
    <property type="entry name" value="OS09G0344700 PROTEIN"/>
    <property type="match status" value="1"/>
</dbReference>
<reference evidence="2" key="1">
    <citation type="submission" date="2023-10" db="EMBL/GenBank/DDBJ databases">
        <title>Chromosome-level genome of the transformable northern wattle, Acacia crassicarpa.</title>
        <authorList>
            <person name="Massaro I."/>
            <person name="Sinha N.R."/>
            <person name="Poethig S."/>
            <person name="Leichty A.R."/>
        </authorList>
    </citation>
    <scope>NUCLEOTIDE SEQUENCE</scope>
    <source>
        <strain evidence="2">Acra3RX</strain>
        <tissue evidence="2">Leaf</tissue>
    </source>
</reference>
<feature type="region of interest" description="Disordered" evidence="1">
    <location>
        <begin position="149"/>
        <end position="172"/>
    </location>
</feature>
<feature type="compositionally biased region" description="Basic and acidic residues" evidence="1">
    <location>
        <begin position="149"/>
        <end position="166"/>
    </location>
</feature>
<evidence type="ECO:0000256" key="1">
    <source>
        <dbReference type="SAM" id="MobiDB-lite"/>
    </source>
</evidence>
<comment type="caution">
    <text evidence="2">The sequence shown here is derived from an EMBL/GenBank/DDBJ whole genome shotgun (WGS) entry which is preliminary data.</text>
</comment>
<name>A0AAE1ML32_9FABA</name>
<evidence type="ECO:0000313" key="2">
    <source>
        <dbReference type="EMBL" id="KAK4269379.1"/>
    </source>
</evidence>
<gene>
    <name evidence="2" type="ORF">QN277_022543</name>
</gene>
<proteinExistence type="predicted"/>
<dbReference type="Proteomes" id="UP001293593">
    <property type="component" value="Unassembled WGS sequence"/>
</dbReference>
<dbReference type="PANTHER" id="PTHR36713:SF1">
    <property type="entry name" value="OS09G0344700 PROTEIN"/>
    <property type="match status" value="1"/>
</dbReference>
<evidence type="ECO:0000313" key="3">
    <source>
        <dbReference type="Proteomes" id="UP001293593"/>
    </source>
</evidence>